<keyword evidence="1" id="KW-0175">Coiled coil</keyword>
<name>A0A8T2N5D3_9TELE</name>
<comment type="caution">
    <text evidence="2">The sequence shown here is derived from an EMBL/GenBank/DDBJ whole genome shotgun (WGS) entry which is preliminary data.</text>
</comment>
<dbReference type="Proteomes" id="UP000824540">
    <property type="component" value="Unassembled WGS sequence"/>
</dbReference>
<dbReference type="PANTHER" id="PTHR24102">
    <property type="entry name" value="PHD FINGER PROTEIN"/>
    <property type="match status" value="1"/>
</dbReference>
<evidence type="ECO:0000313" key="3">
    <source>
        <dbReference type="Proteomes" id="UP000824540"/>
    </source>
</evidence>
<organism evidence="2 3">
    <name type="scientific">Albula glossodonta</name>
    <name type="common">roundjaw bonefish</name>
    <dbReference type="NCBI Taxonomy" id="121402"/>
    <lineage>
        <taxon>Eukaryota</taxon>
        <taxon>Metazoa</taxon>
        <taxon>Chordata</taxon>
        <taxon>Craniata</taxon>
        <taxon>Vertebrata</taxon>
        <taxon>Euteleostomi</taxon>
        <taxon>Actinopterygii</taxon>
        <taxon>Neopterygii</taxon>
        <taxon>Teleostei</taxon>
        <taxon>Albuliformes</taxon>
        <taxon>Albulidae</taxon>
        <taxon>Albula</taxon>
    </lineage>
</organism>
<dbReference type="AlphaFoldDB" id="A0A8T2N5D3"/>
<dbReference type="EMBL" id="JAFBMS010000179">
    <property type="protein sequence ID" value="KAG9333761.1"/>
    <property type="molecule type" value="Genomic_DNA"/>
</dbReference>
<evidence type="ECO:0000313" key="2">
    <source>
        <dbReference type="EMBL" id="KAG9333761.1"/>
    </source>
</evidence>
<evidence type="ECO:0000256" key="1">
    <source>
        <dbReference type="SAM" id="Coils"/>
    </source>
</evidence>
<keyword evidence="3" id="KW-1185">Reference proteome</keyword>
<dbReference type="PANTHER" id="PTHR24102:SF18">
    <property type="entry name" value="PHD FINGER PROTEIN 21B"/>
    <property type="match status" value="1"/>
</dbReference>
<dbReference type="OrthoDB" id="336088at2759"/>
<sequence length="133" mass="15324">MSWPQNFIQSYITHKTVRQEERRRLRRRNVELKKAFALLEEDHQKLSQALKECMDVKSSLLGQQKDTQARLDRLRALIRLIQRDQVIQVTMMATTTTDASLLSLPWIKPTSTAHPAGTSMLLQKGLPQTQGNN</sequence>
<reference evidence="2" key="1">
    <citation type="thesis" date="2021" institute="BYU ScholarsArchive" country="Provo, UT, USA">
        <title>Applications of and Algorithms for Genome Assembly and Genomic Analyses with an Emphasis on Marine Teleosts.</title>
        <authorList>
            <person name="Pickett B.D."/>
        </authorList>
    </citation>
    <scope>NUCLEOTIDE SEQUENCE</scope>
    <source>
        <strain evidence="2">HI-2016</strain>
    </source>
</reference>
<accession>A0A8T2N5D3</accession>
<gene>
    <name evidence="2" type="ORF">JZ751_010274</name>
</gene>
<protein>
    <submittedName>
        <fullName evidence="2">Uncharacterized protein</fullName>
    </submittedName>
</protein>
<proteinExistence type="predicted"/>
<feature type="coiled-coil region" evidence="1">
    <location>
        <begin position="22"/>
        <end position="49"/>
    </location>
</feature>